<evidence type="ECO:0000256" key="1">
    <source>
        <dbReference type="SAM" id="Phobius"/>
    </source>
</evidence>
<evidence type="ECO:0000313" key="2">
    <source>
        <dbReference type="EMBL" id="MCM8557089.1"/>
    </source>
</evidence>
<dbReference type="AlphaFoldDB" id="A0A9X2EK50"/>
<protein>
    <submittedName>
        <fullName evidence="2">DUF3429 domain-containing protein</fullName>
    </submittedName>
</protein>
<keyword evidence="1" id="KW-1133">Transmembrane helix</keyword>
<organism evidence="2 3">
    <name type="scientific">Sphingomicrobium sediminis</name>
    <dbReference type="NCBI Taxonomy" id="2950949"/>
    <lineage>
        <taxon>Bacteria</taxon>
        <taxon>Pseudomonadati</taxon>
        <taxon>Pseudomonadota</taxon>
        <taxon>Alphaproteobacteria</taxon>
        <taxon>Sphingomonadales</taxon>
        <taxon>Sphingomonadaceae</taxon>
        <taxon>Sphingomicrobium</taxon>
    </lineage>
</organism>
<reference evidence="2" key="1">
    <citation type="submission" date="2022-06" db="EMBL/GenBank/DDBJ databases">
        <title>Sphingomicrobium sedimins sp. nov., a marine bacterium isolated from tidal flat.</title>
        <authorList>
            <person name="Kim C.-H."/>
            <person name="Yoo Y."/>
            <person name="Kim J.-J."/>
        </authorList>
    </citation>
    <scope>NUCLEOTIDE SEQUENCE</scope>
    <source>
        <strain evidence="2">GRR-S6-50</strain>
    </source>
</reference>
<dbReference type="PANTHER" id="PTHR15887:SF1">
    <property type="entry name" value="TRANSMEMBRANE PROTEIN 69"/>
    <property type="match status" value="1"/>
</dbReference>
<feature type="transmembrane region" description="Helical" evidence="1">
    <location>
        <begin position="129"/>
        <end position="147"/>
    </location>
</feature>
<gene>
    <name evidence="2" type="ORF">NDO55_04560</name>
</gene>
<keyword evidence="1" id="KW-0812">Transmembrane</keyword>
<evidence type="ECO:0000313" key="3">
    <source>
        <dbReference type="Proteomes" id="UP001155128"/>
    </source>
</evidence>
<dbReference type="Pfam" id="PF11911">
    <property type="entry name" value="DUF3429"/>
    <property type="match status" value="1"/>
</dbReference>
<accession>A0A9X2EK50</accession>
<keyword evidence="1" id="KW-0472">Membrane</keyword>
<feature type="transmembrane region" description="Helical" evidence="1">
    <location>
        <begin position="70"/>
        <end position="91"/>
    </location>
</feature>
<feature type="transmembrane region" description="Helical" evidence="1">
    <location>
        <begin position="97"/>
        <end position="117"/>
    </location>
</feature>
<proteinExistence type="predicted"/>
<feature type="transmembrane region" description="Helical" evidence="1">
    <location>
        <begin position="36"/>
        <end position="58"/>
    </location>
</feature>
<dbReference type="InterPro" id="IPR021836">
    <property type="entry name" value="DUF3429"/>
</dbReference>
<sequence>MNKIPFWPKVLGFAGLLPPIAIIALGEMNNPATHSFSFWGVVYGMLILTFLGGAWWAFAAQKAKPPAGIMILSVLPSLIAFMLLVLSFSFMNLAPRLSGLVVGILILLSPLVDGWLHQRGMTPKWWMRLRLPLSLMLGTLTILAGHLA</sequence>
<dbReference type="EMBL" id="JAMSHT010000001">
    <property type="protein sequence ID" value="MCM8557089.1"/>
    <property type="molecule type" value="Genomic_DNA"/>
</dbReference>
<keyword evidence="3" id="KW-1185">Reference proteome</keyword>
<dbReference type="PANTHER" id="PTHR15887">
    <property type="entry name" value="TRANSMEMBRANE PROTEIN 69"/>
    <property type="match status" value="1"/>
</dbReference>
<dbReference type="RefSeq" id="WP_252112846.1">
    <property type="nucleotide sequence ID" value="NZ_JAMSHT010000001.1"/>
</dbReference>
<dbReference type="Proteomes" id="UP001155128">
    <property type="component" value="Unassembled WGS sequence"/>
</dbReference>
<comment type="caution">
    <text evidence="2">The sequence shown here is derived from an EMBL/GenBank/DDBJ whole genome shotgun (WGS) entry which is preliminary data.</text>
</comment>
<name>A0A9X2EK50_9SPHN</name>